<dbReference type="GO" id="GO:0042742">
    <property type="term" value="P:defense response to bacterium"/>
    <property type="evidence" value="ECO:0007669"/>
    <property type="project" value="UniProtKB-KW"/>
</dbReference>
<keyword evidence="5" id="KW-1185">Reference proteome</keyword>
<comment type="caution">
    <text evidence="4">The sequence shown here is derived from an EMBL/GenBank/DDBJ whole genome shotgun (WGS) entry which is preliminary data.</text>
</comment>
<feature type="signal peptide" evidence="3">
    <location>
        <begin position="1"/>
        <end position="21"/>
    </location>
</feature>
<organism evidence="4 5">
    <name type="scientific">Portunus trituberculatus</name>
    <name type="common">Swimming crab</name>
    <name type="synonym">Neptunus trituberculatus</name>
    <dbReference type="NCBI Taxonomy" id="210409"/>
    <lineage>
        <taxon>Eukaryota</taxon>
        <taxon>Metazoa</taxon>
        <taxon>Ecdysozoa</taxon>
        <taxon>Arthropoda</taxon>
        <taxon>Crustacea</taxon>
        <taxon>Multicrustacea</taxon>
        <taxon>Malacostraca</taxon>
        <taxon>Eumalacostraca</taxon>
        <taxon>Eucarida</taxon>
        <taxon>Decapoda</taxon>
        <taxon>Pleocyemata</taxon>
        <taxon>Brachyura</taxon>
        <taxon>Eubrachyura</taxon>
        <taxon>Portunoidea</taxon>
        <taxon>Portunidae</taxon>
        <taxon>Portuninae</taxon>
        <taxon>Portunus</taxon>
    </lineage>
</organism>
<dbReference type="Gene3D" id="3.30.160.320">
    <property type="match status" value="1"/>
</dbReference>
<dbReference type="OrthoDB" id="6367024at2759"/>
<gene>
    <name evidence="4" type="primary">ALPS_0</name>
    <name evidence="4" type="ORF">E2C01_009029</name>
</gene>
<protein>
    <submittedName>
        <fullName evidence="4">Anti-lipopolysaccharide factor</fullName>
    </submittedName>
</protein>
<accession>A0A5B7D3H8</accession>
<dbReference type="InterPro" id="IPR038539">
    <property type="entry name" value="Anti-LPS_factor/Scygonadin_sf"/>
</dbReference>
<dbReference type="EMBL" id="VSRR010000486">
    <property type="protein sequence ID" value="MPC16209.1"/>
    <property type="molecule type" value="Genomic_DNA"/>
</dbReference>
<keyword evidence="2" id="KW-0044">Antibiotic</keyword>
<sequence length="115" mass="12986">MARVLLLLVVLSIVQVTPSQGFVKELLFKEVKDTLHEDGTTEILDRVCNYRVVPRLESLELYFKGDVWCPGWTVIKGESLTRSRTRVVNKAIADFAKKAVTQGLITQEDAQPLLE</sequence>
<evidence type="ECO:0000313" key="4">
    <source>
        <dbReference type="EMBL" id="MPC16209.1"/>
    </source>
</evidence>
<feature type="chain" id="PRO_5023137167" evidence="3">
    <location>
        <begin position="22"/>
        <end position="115"/>
    </location>
</feature>
<dbReference type="InterPro" id="IPR024509">
    <property type="entry name" value="Anti-LPS_factor/Scygonadin"/>
</dbReference>
<evidence type="ECO:0000256" key="3">
    <source>
        <dbReference type="SAM" id="SignalP"/>
    </source>
</evidence>
<evidence type="ECO:0000313" key="5">
    <source>
        <dbReference type="Proteomes" id="UP000324222"/>
    </source>
</evidence>
<proteinExistence type="predicted"/>
<dbReference type="Proteomes" id="UP000324222">
    <property type="component" value="Unassembled WGS sequence"/>
</dbReference>
<dbReference type="Pfam" id="PF11630">
    <property type="entry name" value="Anti-LPS-SCYG"/>
    <property type="match status" value="1"/>
</dbReference>
<evidence type="ECO:0000256" key="1">
    <source>
        <dbReference type="ARBA" id="ARBA00022529"/>
    </source>
</evidence>
<reference evidence="4 5" key="1">
    <citation type="submission" date="2019-05" db="EMBL/GenBank/DDBJ databases">
        <title>Another draft genome of Portunus trituberculatus and its Hox gene families provides insights of decapod evolution.</title>
        <authorList>
            <person name="Jeong J.-H."/>
            <person name="Song I."/>
            <person name="Kim S."/>
            <person name="Choi T."/>
            <person name="Kim D."/>
            <person name="Ryu S."/>
            <person name="Kim W."/>
        </authorList>
    </citation>
    <scope>NUCLEOTIDE SEQUENCE [LARGE SCALE GENOMIC DNA]</scope>
    <source>
        <tissue evidence="4">Muscle</tissue>
    </source>
</reference>
<keyword evidence="1" id="KW-0929">Antimicrobial</keyword>
<name>A0A5B7D3H8_PORTR</name>
<evidence type="ECO:0000256" key="2">
    <source>
        <dbReference type="ARBA" id="ARBA00023022"/>
    </source>
</evidence>
<keyword evidence="3" id="KW-0732">Signal</keyword>
<dbReference type="AlphaFoldDB" id="A0A5B7D3H8"/>